<reference evidence="2 3" key="1">
    <citation type="journal article" date="2021" name="Elife">
        <title>Chloroplast acquisition without the gene transfer in kleptoplastic sea slugs, Plakobranchus ocellatus.</title>
        <authorList>
            <person name="Maeda T."/>
            <person name="Takahashi S."/>
            <person name="Yoshida T."/>
            <person name="Shimamura S."/>
            <person name="Takaki Y."/>
            <person name="Nagai Y."/>
            <person name="Toyoda A."/>
            <person name="Suzuki Y."/>
            <person name="Arimoto A."/>
            <person name="Ishii H."/>
            <person name="Satoh N."/>
            <person name="Nishiyama T."/>
            <person name="Hasebe M."/>
            <person name="Maruyama T."/>
            <person name="Minagawa J."/>
            <person name="Obokata J."/>
            <person name="Shigenobu S."/>
        </authorList>
    </citation>
    <scope>NUCLEOTIDE SEQUENCE [LARGE SCALE GENOMIC DNA]</scope>
</reference>
<feature type="transmembrane region" description="Helical" evidence="1">
    <location>
        <begin position="53"/>
        <end position="86"/>
    </location>
</feature>
<proteinExistence type="predicted"/>
<protein>
    <submittedName>
        <fullName evidence="2">Uncharacterized protein</fullName>
    </submittedName>
</protein>
<organism evidence="2 3">
    <name type="scientific">Elysia marginata</name>
    <dbReference type="NCBI Taxonomy" id="1093978"/>
    <lineage>
        <taxon>Eukaryota</taxon>
        <taxon>Metazoa</taxon>
        <taxon>Spiralia</taxon>
        <taxon>Lophotrochozoa</taxon>
        <taxon>Mollusca</taxon>
        <taxon>Gastropoda</taxon>
        <taxon>Heterobranchia</taxon>
        <taxon>Euthyneura</taxon>
        <taxon>Panpulmonata</taxon>
        <taxon>Sacoglossa</taxon>
        <taxon>Placobranchoidea</taxon>
        <taxon>Plakobranchidae</taxon>
        <taxon>Elysia</taxon>
    </lineage>
</organism>
<keyword evidence="1" id="KW-0812">Transmembrane</keyword>
<name>A0AAV4F554_9GAST</name>
<evidence type="ECO:0000313" key="3">
    <source>
        <dbReference type="Proteomes" id="UP000762676"/>
    </source>
</evidence>
<evidence type="ECO:0000313" key="2">
    <source>
        <dbReference type="EMBL" id="GFR68131.1"/>
    </source>
</evidence>
<evidence type="ECO:0000256" key="1">
    <source>
        <dbReference type="SAM" id="Phobius"/>
    </source>
</evidence>
<keyword evidence="1" id="KW-1133">Transmembrane helix</keyword>
<comment type="caution">
    <text evidence="2">The sequence shown here is derived from an EMBL/GenBank/DDBJ whole genome shotgun (WGS) entry which is preliminary data.</text>
</comment>
<dbReference type="AlphaFoldDB" id="A0AAV4F554"/>
<keyword evidence="3" id="KW-1185">Reference proteome</keyword>
<sequence>MDSRVTWPKLIDVDTRLSTALEVPSVGKASYTFQRLTLAISEYQAENSEISLAVVLVAVVVVVVVAAAAAAVVVVVVVVVVTAAAAAVRFKMATAKVIMYLEFCSVLPVLLKMNCTAEEPNPLGIITCYLSGDKCGRTIMHLKHSKPLK</sequence>
<keyword evidence="1" id="KW-0472">Membrane</keyword>
<dbReference type="Proteomes" id="UP000762676">
    <property type="component" value="Unassembled WGS sequence"/>
</dbReference>
<gene>
    <name evidence="2" type="ORF">ElyMa_003724200</name>
</gene>
<accession>A0AAV4F554</accession>
<dbReference type="EMBL" id="BMAT01007633">
    <property type="protein sequence ID" value="GFR68131.1"/>
    <property type="molecule type" value="Genomic_DNA"/>
</dbReference>